<dbReference type="OrthoDB" id="415825at2759"/>
<dbReference type="Gene3D" id="3.30.465.10">
    <property type="match status" value="2"/>
</dbReference>
<evidence type="ECO:0000256" key="3">
    <source>
        <dbReference type="ARBA" id="ARBA00022630"/>
    </source>
</evidence>
<dbReference type="OMA" id="DETVWIQ"/>
<dbReference type="PROSITE" id="PS51387">
    <property type="entry name" value="FAD_PCMH"/>
    <property type="match status" value="1"/>
</dbReference>
<dbReference type="eggNOG" id="ENOG502SJ3M">
    <property type="taxonomic scope" value="Eukaryota"/>
</dbReference>
<dbReference type="PANTHER" id="PTHR42973:SF9">
    <property type="entry name" value="FAD-BINDING PCMH-TYPE DOMAIN-CONTAINING PROTEIN-RELATED"/>
    <property type="match status" value="1"/>
</dbReference>
<sequence length="460" mass="49264">MSTNESSSQGQGQWQPAGIDVLQPNSEGFGAATTRWNAYGAPVFAKATVPGSAAEVAEIVKAARASEIPFLAMGGRHGYGHTFSQLQGGLAIDLRHLNSVAIDKTQETVTIGGGAKIRDVINPVADAGFQIASGACNGAGYVGTTLGAGIGFLQGTFGLALDALFKPGFVLGYSGAGANFGIVTSATYKLSKQINGGQVFYAELVYSAEQQSAYFEMMEAYQDQRPAQLGCSSCIFWNPATNSTCVLSTFIYVGTEEAARSELQPFFDLNPVIAAAEDIPFQRVPNVILTGFAEVTCNTTEGIHSIHTVNVRKFTAATFSSVFTQFDAFLKQYEDARSANSAIVIDNFGTAGPTSISDDSTAYPWRDAACNVMLQMRWTGLDNPLGETANTLAKKLRDELAAKSGYDGLSAYVNYAWGDETLEQIYRKDKLERLVALKKQWDPANVFGYSNGIPPNYKTQ</sequence>
<dbReference type="SUPFAM" id="SSF56176">
    <property type="entry name" value="FAD-binding/transporter-associated domain-like"/>
    <property type="match status" value="1"/>
</dbReference>
<dbReference type="KEGG" id="pfy:PFICI_13459"/>
<dbReference type="InParanoid" id="W3WM25"/>
<feature type="region of interest" description="Disordered" evidence="6">
    <location>
        <begin position="1"/>
        <end position="20"/>
    </location>
</feature>
<organism evidence="8 9">
    <name type="scientific">Pestalotiopsis fici (strain W106-1 / CGMCC3.15140)</name>
    <dbReference type="NCBI Taxonomy" id="1229662"/>
    <lineage>
        <taxon>Eukaryota</taxon>
        <taxon>Fungi</taxon>
        <taxon>Dikarya</taxon>
        <taxon>Ascomycota</taxon>
        <taxon>Pezizomycotina</taxon>
        <taxon>Sordariomycetes</taxon>
        <taxon>Xylariomycetidae</taxon>
        <taxon>Amphisphaeriales</taxon>
        <taxon>Sporocadaceae</taxon>
        <taxon>Pestalotiopsis</taxon>
    </lineage>
</organism>
<evidence type="ECO:0000256" key="4">
    <source>
        <dbReference type="ARBA" id="ARBA00022827"/>
    </source>
</evidence>
<name>W3WM25_PESFW</name>
<dbReference type="InterPro" id="IPR016169">
    <property type="entry name" value="FAD-bd_PCMH_sub2"/>
</dbReference>
<dbReference type="InterPro" id="IPR050416">
    <property type="entry name" value="FAD-linked_Oxidoreductase"/>
</dbReference>
<gene>
    <name evidence="8" type="ORF">PFICI_13459</name>
</gene>
<comment type="cofactor">
    <cofactor evidence="1">
        <name>FAD</name>
        <dbReference type="ChEBI" id="CHEBI:57692"/>
    </cofactor>
</comment>
<comment type="similarity">
    <text evidence="2">Belongs to the oxygen-dependent FAD-linked oxidoreductase family.</text>
</comment>
<keyword evidence="9" id="KW-1185">Reference proteome</keyword>
<dbReference type="Gene3D" id="3.40.462.20">
    <property type="match status" value="1"/>
</dbReference>
<evidence type="ECO:0000256" key="1">
    <source>
        <dbReference type="ARBA" id="ARBA00001974"/>
    </source>
</evidence>
<dbReference type="GO" id="GO:0071949">
    <property type="term" value="F:FAD binding"/>
    <property type="evidence" value="ECO:0007669"/>
    <property type="project" value="InterPro"/>
</dbReference>
<proteinExistence type="inferred from homology"/>
<evidence type="ECO:0000256" key="5">
    <source>
        <dbReference type="ARBA" id="ARBA00023002"/>
    </source>
</evidence>
<dbReference type="InterPro" id="IPR012951">
    <property type="entry name" value="BBE"/>
</dbReference>
<dbReference type="Proteomes" id="UP000030651">
    <property type="component" value="Unassembled WGS sequence"/>
</dbReference>
<keyword evidence="4" id="KW-0274">FAD</keyword>
<dbReference type="EMBL" id="KI912119">
    <property type="protein sequence ID" value="ETS74975.1"/>
    <property type="molecule type" value="Genomic_DNA"/>
</dbReference>
<feature type="compositionally biased region" description="Polar residues" evidence="6">
    <location>
        <begin position="1"/>
        <end position="14"/>
    </location>
</feature>
<dbReference type="GeneID" id="19278472"/>
<keyword evidence="3" id="KW-0285">Flavoprotein</keyword>
<dbReference type="GO" id="GO:0016491">
    <property type="term" value="F:oxidoreductase activity"/>
    <property type="evidence" value="ECO:0007669"/>
    <property type="project" value="UniProtKB-KW"/>
</dbReference>
<dbReference type="Pfam" id="PF08031">
    <property type="entry name" value="BBE"/>
    <property type="match status" value="1"/>
</dbReference>
<reference evidence="9" key="1">
    <citation type="journal article" date="2015" name="BMC Genomics">
        <title>Genomic and transcriptomic analysis of the endophytic fungus Pestalotiopsis fici reveals its lifestyle and high potential for synthesis of natural products.</title>
        <authorList>
            <person name="Wang X."/>
            <person name="Zhang X."/>
            <person name="Liu L."/>
            <person name="Xiang M."/>
            <person name="Wang W."/>
            <person name="Sun X."/>
            <person name="Che Y."/>
            <person name="Guo L."/>
            <person name="Liu G."/>
            <person name="Guo L."/>
            <person name="Wang C."/>
            <person name="Yin W.B."/>
            <person name="Stadler M."/>
            <person name="Zhang X."/>
            <person name="Liu X."/>
        </authorList>
    </citation>
    <scope>NUCLEOTIDE SEQUENCE [LARGE SCALE GENOMIC DNA]</scope>
    <source>
        <strain evidence="9">W106-1 / CGMCC3.15140</strain>
    </source>
</reference>
<keyword evidence="5" id="KW-0560">Oxidoreductase</keyword>
<evidence type="ECO:0000256" key="2">
    <source>
        <dbReference type="ARBA" id="ARBA00005466"/>
    </source>
</evidence>
<dbReference type="Pfam" id="PF01565">
    <property type="entry name" value="FAD_binding_4"/>
    <property type="match status" value="1"/>
</dbReference>
<dbReference type="InterPro" id="IPR016166">
    <property type="entry name" value="FAD-bd_PCMH"/>
</dbReference>
<dbReference type="PANTHER" id="PTHR42973">
    <property type="entry name" value="BINDING OXIDOREDUCTASE, PUTATIVE (AFU_ORTHOLOGUE AFUA_1G17690)-RELATED"/>
    <property type="match status" value="1"/>
</dbReference>
<dbReference type="AlphaFoldDB" id="W3WM25"/>
<dbReference type="RefSeq" id="XP_007840231.1">
    <property type="nucleotide sequence ID" value="XM_007842040.1"/>
</dbReference>
<evidence type="ECO:0000313" key="9">
    <source>
        <dbReference type="Proteomes" id="UP000030651"/>
    </source>
</evidence>
<accession>W3WM25</accession>
<evidence type="ECO:0000259" key="7">
    <source>
        <dbReference type="PROSITE" id="PS51387"/>
    </source>
</evidence>
<dbReference type="HOGENOM" id="CLU_018354_0_0_1"/>
<feature type="domain" description="FAD-binding PCMH-type" evidence="7">
    <location>
        <begin position="39"/>
        <end position="220"/>
    </location>
</feature>
<protein>
    <recommendedName>
        <fullName evidence="7">FAD-binding PCMH-type domain-containing protein</fullName>
    </recommendedName>
</protein>
<dbReference type="InterPro" id="IPR036318">
    <property type="entry name" value="FAD-bd_PCMH-like_sf"/>
</dbReference>
<evidence type="ECO:0000256" key="6">
    <source>
        <dbReference type="SAM" id="MobiDB-lite"/>
    </source>
</evidence>
<evidence type="ECO:0000313" key="8">
    <source>
        <dbReference type="EMBL" id="ETS74975.1"/>
    </source>
</evidence>
<dbReference type="STRING" id="1229662.W3WM25"/>
<dbReference type="InterPro" id="IPR006094">
    <property type="entry name" value="Oxid_FAD_bind_N"/>
</dbReference>